<comment type="caution">
    <text evidence="2">The sequence shown here is derived from an EMBL/GenBank/DDBJ whole genome shotgun (WGS) entry which is preliminary data.</text>
</comment>
<organism evidence="2 3">
    <name type="scientific">Nephila pilipes</name>
    <name type="common">Giant wood spider</name>
    <name type="synonym">Nephila maculata</name>
    <dbReference type="NCBI Taxonomy" id="299642"/>
    <lineage>
        <taxon>Eukaryota</taxon>
        <taxon>Metazoa</taxon>
        <taxon>Ecdysozoa</taxon>
        <taxon>Arthropoda</taxon>
        <taxon>Chelicerata</taxon>
        <taxon>Arachnida</taxon>
        <taxon>Araneae</taxon>
        <taxon>Araneomorphae</taxon>
        <taxon>Entelegynae</taxon>
        <taxon>Araneoidea</taxon>
        <taxon>Nephilidae</taxon>
        <taxon>Nephila</taxon>
    </lineage>
</organism>
<proteinExistence type="predicted"/>
<accession>A0A8X6NCP7</accession>
<name>A0A8X6NCP7_NEPPI</name>
<evidence type="ECO:0000313" key="2">
    <source>
        <dbReference type="EMBL" id="GFT06267.1"/>
    </source>
</evidence>
<dbReference type="EMBL" id="BMAW01088553">
    <property type="protein sequence ID" value="GFS35241.1"/>
    <property type="molecule type" value="Genomic_DNA"/>
</dbReference>
<dbReference type="AlphaFoldDB" id="A0A8X6NCP7"/>
<dbReference type="PANTHER" id="PTHR33327:SF3">
    <property type="entry name" value="RNA-DIRECTED DNA POLYMERASE"/>
    <property type="match status" value="1"/>
</dbReference>
<dbReference type="PANTHER" id="PTHR33327">
    <property type="entry name" value="ENDONUCLEASE"/>
    <property type="match status" value="1"/>
</dbReference>
<sequence>MTTESGESKIQTTTGKEAEANKHIVTGLDLDDYKPSQLLQIMKNLGADYFSEKVLKSFWLDKMPDFIRNILLASEGSLDKLVIMLDKIHEMKSEKEVCAASPNVSYNDALFARIAALE</sequence>
<evidence type="ECO:0000313" key="3">
    <source>
        <dbReference type="Proteomes" id="UP000887013"/>
    </source>
</evidence>
<dbReference type="Proteomes" id="UP000887013">
    <property type="component" value="Unassembled WGS sequence"/>
</dbReference>
<dbReference type="EMBL" id="BMAW01056532">
    <property type="protein sequence ID" value="GFT06267.1"/>
    <property type="molecule type" value="Genomic_DNA"/>
</dbReference>
<keyword evidence="3" id="KW-1185">Reference proteome</keyword>
<gene>
    <name evidence="2" type="ORF">NPIL_516221</name>
    <name evidence="1" type="ORF">NPIL_622471</name>
</gene>
<evidence type="ECO:0000313" key="1">
    <source>
        <dbReference type="EMBL" id="GFS35241.1"/>
    </source>
</evidence>
<protein>
    <submittedName>
        <fullName evidence="2">Uncharacterized protein</fullName>
    </submittedName>
</protein>
<reference evidence="2" key="1">
    <citation type="submission" date="2020-08" db="EMBL/GenBank/DDBJ databases">
        <title>Multicomponent nature underlies the extraordinary mechanical properties of spider dragline silk.</title>
        <authorList>
            <person name="Kono N."/>
            <person name="Nakamura H."/>
            <person name="Mori M."/>
            <person name="Yoshida Y."/>
            <person name="Ohtoshi R."/>
            <person name="Malay A.D."/>
            <person name="Moran D.A.P."/>
            <person name="Tomita M."/>
            <person name="Numata K."/>
            <person name="Arakawa K."/>
        </authorList>
    </citation>
    <scope>NUCLEOTIDE SEQUENCE</scope>
</reference>
<dbReference type="OrthoDB" id="6435789at2759"/>